<dbReference type="EMBL" id="GL380121">
    <property type="protein sequence ID" value="EGT47351.1"/>
    <property type="molecule type" value="Genomic_DNA"/>
</dbReference>
<accession>G0P7W0</accession>
<dbReference type="AlphaFoldDB" id="G0P7W0"/>
<reference evidence="3" key="1">
    <citation type="submission" date="2011-07" db="EMBL/GenBank/DDBJ databases">
        <authorList>
            <consortium name="Caenorhabditis brenneri Sequencing and Analysis Consortium"/>
            <person name="Wilson R.K."/>
        </authorList>
    </citation>
    <scope>NUCLEOTIDE SEQUENCE [LARGE SCALE GENOMIC DNA]</scope>
    <source>
        <strain evidence="3">PB2801</strain>
    </source>
</reference>
<name>G0P7W0_CAEBE</name>
<dbReference type="HOGENOM" id="CLU_070667_0_0_1"/>
<evidence type="ECO:0000313" key="2">
    <source>
        <dbReference type="EMBL" id="EGT47351.1"/>
    </source>
</evidence>
<proteinExistence type="predicted"/>
<dbReference type="FunCoup" id="G0P7W0">
    <property type="interactions" value="1876"/>
</dbReference>
<protein>
    <recommendedName>
        <fullName evidence="1">Sdz-33 F-box domain-containing protein</fullName>
    </recommendedName>
</protein>
<dbReference type="InParanoid" id="G0P7W0"/>
<dbReference type="PANTHER" id="PTHR21503">
    <property type="entry name" value="F-BOX-CONTAINING HYPOTHETICAL PROTEIN C.ELEGANS"/>
    <property type="match status" value="1"/>
</dbReference>
<dbReference type="InterPro" id="IPR012885">
    <property type="entry name" value="F-box_Sdz-33"/>
</dbReference>
<evidence type="ECO:0000259" key="1">
    <source>
        <dbReference type="Pfam" id="PF07735"/>
    </source>
</evidence>
<dbReference type="Proteomes" id="UP000008068">
    <property type="component" value="Unassembled WGS sequence"/>
</dbReference>
<dbReference type="Pfam" id="PF07735">
    <property type="entry name" value="FBA_2"/>
    <property type="match status" value="1"/>
</dbReference>
<dbReference type="PANTHER" id="PTHR21503:SF8">
    <property type="entry name" value="F-BOX ASSOCIATED DOMAIN-CONTAINING PROTEIN-RELATED"/>
    <property type="match status" value="1"/>
</dbReference>
<feature type="domain" description="Sdz-33 F-box" evidence="1">
    <location>
        <begin position="213"/>
        <end position="273"/>
    </location>
</feature>
<organism evidence="3">
    <name type="scientific">Caenorhabditis brenneri</name>
    <name type="common">Nematode worm</name>
    <dbReference type="NCBI Taxonomy" id="135651"/>
    <lineage>
        <taxon>Eukaryota</taxon>
        <taxon>Metazoa</taxon>
        <taxon>Ecdysozoa</taxon>
        <taxon>Nematoda</taxon>
        <taxon>Chromadorea</taxon>
        <taxon>Rhabditida</taxon>
        <taxon>Rhabditina</taxon>
        <taxon>Rhabditomorpha</taxon>
        <taxon>Rhabditoidea</taxon>
        <taxon>Rhabditidae</taxon>
        <taxon>Peloderinae</taxon>
        <taxon>Caenorhabditis</taxon>
    </lineage>
</organism>
<keyword evidence="3" id="KW-1185">Reference proteome</keyword>
<gene>
    <name evidence="2" type="ORF">CAEBREN_18821</name>
</gene>
<sequence>MALPLFKLPILVIKLLLETMGFVEIFLLTRTSLKIKRIYKHLVTIQNYEMRLYLENEVFIFEFQTKSGPIFNTAIYLNPKEYQHEDLFQLKFGSSDLAPSAFCITINGNLYLNVYWNRSINQATELYNALLEVFRIPLKGIQMDLHDVSVETHRSWINWNNEYFSDASYMAIKGTCSFHDYSWILENLRTQTLFFDVLPTDYPEDPGNIAPVNIELAEIYIQNGRWINMQQLITFKAQSISIRDTALTDLEINQVLRDWRDSEIPPKLEQLCIYFNREANLDVVLQGLDATDEDLMKPDGTLDQWSFNMTNGKKCKAIYAEYEDDVSEFGFEFQVGNNQ</sequence>
<evidence type="ECO:0000313" key="3">
    <source>
        <dbReference type="Proteomes" id="UP000008068"/>
    </source>
</evidence>